<feature type="compositionally biased region" description="Basic residues" evidence="1">
    <location>
        <begin position="14"/>
        <end position="26"/>
    </location>
</feature>
<accession>A0A0A8YGD5</accession>
<proteinExistence type="predicted"/>
<dbReference type="EMBL" id="GBRH01273545">
    <property type="protein sequence ID" value="JAD24350.1"/>
    <property type="molecule type" value="Transcribed_RNA"/>
</dbReference>
<sequence>MLDLGKLQDGSTPKRGKRRRRRCPCR</sequence>
<feature type="region of interest" description="Disordered" evidence="1">
    <location>
        <begin position="1"/>
        <end position="26"/>
    </location>
</feature>
<protein>
    <submittedName>
        <fullName evidence="2">Uncharacterized protein</fullName>
    </submittedName>
</protein>
<organism evidence="2">
    <name type="scientific">Arundo donax</name>
    <name type="common">Giant reed</name>
    <name type="synonym">Donax arundinaceus</name>
    <dbReference type="NCBI Taxonomy" id="35708"/>
    <lineage>
        <taxon>Eukaryota</taxon>
        <taxon>Viridiplantae</taxon>
        <taxon>Streptophyta</taxon>
        <taxon>Embryophyta</taxon>
        <taxon>Tracheophyta</taxon>
        <taxon>Spermatophyta</taxon>
        <taxon>Magnoliopsida</taxon>
        <taxon>Liliopsida</taxon>
        <taxon>Poales</taxon>
        <taxon>Poaceae</taxon>
        <taxon>PACMAD clade</taxon>
        <taxon>Arundinoideae</taxon>
        <taxon>Arundineae</taxon>
        <taxon>Arundo</taxon>
    </lineage>
</organism>
<dbReference type="AlphaFoldDB" id="A0A0A8YGD5"/>
<reference evidence="2" key="2">
    <citation type="journal article" date="2015" name="Data Brief">
        <title>Shoot transcriptome of the giant reed, Arundo donax.</title>
        <authorList>
            <person name="Barrero R.A."/>
            <person name="Guerrero F.D."/>
            <person name="Moolhuijzen P."/>
            <person name="Goolsby J.A."/>
            <person name="Tidwell J."/>
            <person name="Bellgard S.E."/>
            <person name="Bellgard M.I."/>
        </authorList>
    </citation>
    <scope>NUCLEOTIDE SEQUENCE</scope>
    <source>
        <tissue evidence="2">Shoot tissue taken approximately 20 cm above the soil surface</tissue>
    </source>
</reference>
<name>A0A0A8YGD5_ARUDO</name>
<reference evidence="2" key="1">
    <citation type="submission" date="2014-09" db="EMBL/GenBank/DDBJ databases">
        <authorList>
            <person name="Magalhaes I.L.F."/>
            <person name="Oliveira U."/>
            <person name="Santos F.R."/>
            <person name="Vidigal T.H.D.A."/>
            <person name="Brescovit A.D."/>
            <person name="Santos A.J."/>
        </authorList>
    </citation>
    <scope>NUCLEOTIDE SEQUENCE</scope>
    <source>
        <tissue evidence="2">Shoot tissue taken approximately 20 cm above the soil surface</tissue>
    </source>
</reference>
<evidence type="ECO:0000313" key="2">
    <source>
        <dbReference type="EMBL" id="JAD24350.1"/>
    </source>
</evidence>
<evidence type="ECO:0000256" key="1">
    <source>
        <dbReference type="SAM" id="MobiDB-lite"/>
    </source>
</evidence>